<evidence type="ECO:0000256" key="2">
    <source>
        <dbReference type="ARBA" id="ARBA00006671"/>
    </source>
</evidence>
<comment type="similarity">
    <text evidence="2">Belongs to the fimbrial protein family.</text>
</comment>
<dbReference type="RefSeq" id="WP_354016064.1">
    <property type="nucleotide sequence ID" value="NZ_JBEPMU010000009.1"/>
</dbReference>
<dbReference type="SUPFAM" id="SSF49401">
    <property type="entry name" value="Bacterial adhesins"/>
    <property type="match status" value="1"/>
</dbReference>
<feature type="chain" id="PRO_5045178414" evidence="4">
    <location>
        <begin position="24"/>
        <end position="171"/>
    </location>
</feature>
<dbReference type="Pfam" id="PF00419">
    <property type="entry name" value="Fimbrial"/>
    <property type="match status" value="1"/>
</dbReference>
<keyword evidence="3" id="KW-0281">Fimbrium</keyword>
<dbReference type="InterPro" id="IPR000259">
    <property type="entry name" value="Adhesion_dom_fimbrial"/>
</dbReference>
<comment type="subcellular location">
    <subcellularLocation>
        <location evidence="1">Fimbrium</location>
    </subcellularLocation>
</comment>
<feature type="domain" description="Fimbrial-type adhesion" evidence="5">
    <location>
        <begin position="28"/>
        <end position="171"/>
    </location>
</feature>
<accession>A0ABV2K0V9</accession>
<evidence type="ECO:0000313" key="7">
    <source>
        <dbReference type="Proteomes" id="UP001549184"/>
    </source>
</evidence>
<dbReference type="Proteomes" id="UP001549184">
    <property type="component" value="Unassembled WGS sequence"/>
</dbReference>
<keyword evidence="7" id="KW-1185">Reference proteome</keyword>
<evidence type="ECO:0000259" key="5">
    <source>
        <dbReference type="Pfam" id="PF00419"/>
    </source>
</evidence>
<sequence length="171" mass="17659">MKPPYWLLAASFAFSSLCGGLHAQTAFNLSGQIVSGTCQWSISDVDSVVVLDPIPLTAVPASGAVGFKPFQLTVSQCTADLSKATFTFSGTPDISDPLRYQNTGTATGMAIELQSADGQTIGANGVNSARTVPVSGTLATLPLRVAYWHPAGTLVTVGTVESAAVVTMSYQ</sequence>
<dbReference type="InterPro" id="IPR050263">
    <property type="entry name" value="Bact_Fimbrial_Adh_Pro"/>
</dbReference>
<feature type="signal peptide" evidence="4">
    <location>
        <begin position="1"/>
        <end position="23"/>
    </location>
</feature>
<comment type="caution">
    <text evidence="6">The sequence shown here is derived from an EMBL/GenBank/DDBJ whole genome shotgun (WGS) entry which is preliminary data.</text>
</comment>
<evidence type="ECO:0000256" key="4">
    <source>
        <dbReference type="SAM" id="SignalP"/>
    </source>
</evidence>
<dbReference type="PANTHER" id="PTHR33420">
    <property type="entry name" value="FIMBRIAL SUBUNIT ELFA-RELATED"/>
    <property type="match status" value="1"/>
</dbReference>
<keyword evidence="4" id="KW-0732">Signal</keyword>
<organism evidence="6 7">
    <name type="scientific">Dyella japonica</name>
    <dbReference type="NCBI Taxonomy" id="231455"/>
    <lineage>
        <taxon>Bacteria</taxon>
        <taxon>Pseudomonadati</taxon>
        <taxon>Pseudomonadota</taxon>
        <taxon>Gammaproteobacteria</taxon>
        <taxon>Lysobacterales</taxon>
        <taxon>Rhodanobacteraceae</taxon>
        <taxon>Dyella</taxon>
    </lineage>
</organism>
<reference evidence="6 7" key="1">
    <citation type="submission" date="2024-06" db="EMBL/GenBank/DDBJ databases">
        <title>Sorghum-associated microbial communities from plants grown in Nebraska, USA.</title>
        <authorList>
            <person name="Schachtman D."/>
        </authorList>
    </citation>
    <scope>NUCLEOTIDE SEQUENCE [LARGE SCALE GENOMIC DNA]</scope>
    <source>
        <strain evidence="6 7">1073</strain>
    </source>
</reference>
<evidence type="ECO:0000256" key="1">
    <source>
        <dbReference type="ARBA" id="ARBA00004561"/>
    </source>
</evidence>
<dbReference type="Gene3D" id="2.60.40.1090">
    <property type="entry name" value="Fimbrial-type adhesion domain"/>
    <property type="match status" value="1"/>
</dbReference>
<name>A0ABV2K0V9_9GAMM</name>
<dbReference type="InterPro" id="IPR036937">
    <property type="entry name" value="Adhesion_dom_fimbrial_sf"/>
</dbReference>
<protein>
    <submittedName>
        <fullName evidence="6">Type 1 fimbria pilin</fullName>
    </submittedName>
</protein>
<gene>
    <name evidence="6" type="ORF">ABIC75_004469</name>
</gene>
<proteinExistence type="inferred from homology"/>
<evidence type="ECO:0000313" key="6">
    <source>
        <dbReference type="EMBL" id="MET3654721.1"/>
    </source>
</evidence>
<dbReference type="InterPro" id="IPR008966">
    <property type="entry name" value="Adhesion_dom_sf"/>
</dbReference>
<dbReference type="EMBL" id="JBEPMU010000009">
    <property type="protein sequence ID" value="MET3654721.1"/>
    <property type="molecule type" value="Genomic_DNA"/>
</dbReference>
<dbReference type="PANTHER" id="PTHR33420:SF14">
    <property type="entry name" value="TYPE 1 FIMBRIN D-MANNOSE SPECIFIC ADHESIN"/>
    <property type="match status" value="1"/>
</dbReference>
<evidence type="ECO:0000256" key="3">
    <source>
        <dbReference type="ARBA" id="ARBA00023263"/>
    </source>
</evidence>